<reference evidence="2 3" key="1">
    <citation type="submission" date="2019-06" db="EMBL/GenBank/DDBJ databases">
        <title>Draft Genome Sequence of Candidatus Phytoplasma pini-Related Strain MDPP: A Resource for Comparative Genomics of Gymnosperm-infecting Phytoplasmas.</title>
        <authorList>
            <person name="Cai W."/>
            <person name="Costanzo S."/>
            <person name="Shao J."/>
            <person name="Zhao Y."/>
            <person name="Davis R."/>
        </authorList>
    </citation>
    <scope>NUCLEOTIDE SEQUENCE [LARGE SCALE GENOMIC DNA]</scope>
    <source>
        <strain evidence="2 3">MDPP</strain>
    </source>
</reference>
<dbReference type="InterPro" id="IPR036286">
    <property type="entry name" value="LexA/Signal_pep-like_sf"/>
</dbReference>
<keyword evidence="1" id="KW-1133">Transmembrane helix</keyword>
<protein>
    <submittedName>
        <fullName evidence="2">Signal peptidase I</fullName>
    </submittedName>
</protein>
<accession>A0A559KJX2</accession>
<dbReference type="GO" id="GO:0006465">
    <property type="term" value="P:signal peptide processing"/>
    <property type="evidence" value="ECO:0007669"/>
    <property type="project" value="InterPro"/>
</dbReference>
<dbReference type="Proteomes" id="UP000320078">
    <property type="component" value="Unassembled WGS sequence"/>
</dbReference>
<gene>
    <name evidence="2" type="ORF">MDPP_0050</name>
</gene>
<keyword evidence="1" id="KW-0812">Transmembrane</keyword>
<sequence>MYYFFLFCILCLIFLNIINYFYPKDESNFFGFNIYSVSTESMQPDIYPNDLVIVKKVKDCSYLQKDDDIIFHLDKTFKFDTLVALVVHRILINNKDEKWITTKGINNRDSFPWEKKIKYEDVVAKVIYTIHLHKLFSFFKYFKEIFILLFPIIIIFFALFLIIIIFLYN</sequence>
<dbReference type="CDD" id="cd06530">
    <property type="entry name" value="S26_SPase_I"/>
    <property type="match status" value="1"/>
</dbReference>
<proteinExistence type="predicted"/>
<keyword evidence="3" id="KW-1185">Reference proteome</keyword>
<keyword evidence="1" id="KW-0472">Membrane</keyword>
<evidence type="ECO:0000313" key="2">
    <source>
        <dbReference type="EMBL" id="TVY12434.1"/>
    </source>
</evidence>
<name>A0A559KJX2_9MOLU</name>
<comment type="caution">
    <text evidence="2">The sequence shown here is derived from an EMBL/GenBank/DDBJ whole genome shotgun (WGS) entry which is preliminary data.</text>
</comment>
<organism evidence="2 3">
    <name type="scientific">Candidatus Phytoplasma pini</name>
    <dbReference type="NCBI Taxonomy" id="267362"/>
    <lineage>
        <taxon>Bacteria</taxon>
        <taxon>Bacillati</taxon>
        <taxon>Mycoplasmatota</taxon>
        <taxon>Mollicutes</taxon>
        <taxon>Acholeplasmatales</taxon>
        <taxon>Acholeplasmataceae</taxon>
        <taxon>Candidatus Phytoplasma</taxon>
    </lineage>
</organism>
<evidence type="ECO:0000256" key="1">
    <source>
        <dbReference type="SAM" id="Phobius"/>
    </source>
</evidence>
<dbReference type="AlphaFoldDB" id="A0A559KJX2"/>
<evidence type="ECO:0000313" key="3">
    <source>
        <dbReference type="Proteomes" id="UP000320078"/>
    </source>
</evidence>
<dbReference type="GO" id="GO:0004252">
    <property type="term" value="F:serine-type endopeptidase activity"/>
    <property type="evidence" value="ECO:0007669"/>
    <property type="project" value="InterPro"/>
</dbReference>
<dbReference type="SUPFAM" id="SSF51306">
    <property type="entry name" value="LexA/Signal peptidase"/>
    <property type="match status" value="1"/>
</dbReference>
<dbReference type="InterPro" id="IPR019533">
    <property type="entry name" value="Peptidase_S26"/>
</dbReference>
<feature type="transmembrane region" description="Helical" evidence="1">
    <location>
        <begin position="145"/>
        <end position="168"/>
    </location>
</feature>
<dbReference type="EMBL" id="VIAE01000001">
    <property type="protein sequence ID" value="TVY12434.1"/>
    <property type="molecule type" value="Genomic_DNA"/>
</dbReference>